<reference evidence="2 3" key="1">
    <citation type="submission" date="2016-09" db="EMBL/GenBank/DDBJ databases">
        <title>Draft genome sequence of the soil isolate, Lysinibacillus fusiformis M5, a potential hypoxanthine producer.</title>
        <authorList>
            <person name="Gallegos-Monterrosa R."/>
            <person name="Maroti G."/>
            <person name="Balint B."/>
            <person name="Kovacs A.T."/>
        </authorList>
    </citation>
    <scope>NUCLEOTIDE SEQUENCE [LARGE SCALE GENOMIC DNA]</scope>
    <source>
        <strain evidence="2 3">M5</strain>
    </source>
</reference>
<accession>A0A1E4R787</accession>
<protein>
    <submittedName>
        <fullName evidence="2">Uncharacterized protein</fullName>
    </submittedName>
</protein>
<evidence type="ECO:0000313" key="2">
    <source>
        <dbReference type="EMBL" id="ODV56228.1"/>
    </source>
</evidence>
<evidence type="ECO:0000313" key="3">
    <source>
        <dbReference type="Proteomes" id="UP000094784"/>
    </source>
</evidence>
<comment type="caution">
    <text evidence="2">The sequence shown here is derived from an EMBL/GenBank/DDBJ whole genome shotgun (WGS) entry which is preliminary data.</text>
</comment>
<sequence>MEGISNEADGIIKVADRTPKVTVSSLKERGITHKEPINTMTVTKPPLPNGSIPQPKKEGILSTKRSPSQIRNKKLKL</sequence>
<dbReference type="AlphaFoldDB" id="A0A1E4R787"/>
<gene>
    <name evidence="2" type="ORF">BG258_10115</name>
</gene>
<feature type="region of interest" description="Disordered" evidence="1">
    <location>
        <begin position="39"/>
        <end position="77"/>
    </location>
</feature>
<organism evidence="2 3">
    <name type="scientific">Lysinibacillus fusiformis</name>
    <dbReference type="NCBI Taxonomy" id="28031"/>
    <lineage>
        <taxon>Bacteria</taxon>
        <taxon>Bacillati</taxon>
        <taxon>Bacillota</taxon>
        <taxon>Bacilli</taxon>
        <taxon>Bacillales</taxon>
        <taxon>Bacillaceae</taxon>
        <taxon>Lysinibacillus</taxon>
    </lineage>
</organism>
<evidence type="ECO:0000256" key="1">
    <source>
        <dbReference type="SAM" id="MobiDB-lite"/>
    </source>
</evidence>
<dbReference type="EMBL" id="MECQ01000001">
    <property type="protein sequence ID" value="ODV56228.1"/>
    <property type="molecule type" value="Genomic_DNA"/>
</dbReference>
<proteinExistence type="predicted"/>
<dbReference type="RefSeq" id="WP_069481233.1">
    <property type="nucleotide sequence ID" value="NZ_KV766182.1"/>
</dbReference>
<dbReference type="Proteomes" id="UP000094784">
    <property type="component" value="Unassembled WGS sequence"/>
</dbReference>
<name>A0A1E4R787_9BACI</name>